<dbReference type="Proteomes" id="UP000029870">
    <property type="component" value="Unassembled WGS sequence"/>
</dbReference>
<dbReference type="Gene3D" id="3.30.200.20">
    <property type="entry name" value="Phosphorylase Kinase, domain 1"/>
    <property type="match status" value="1"/>
</dbReference>
<name>A0A6D2C7H8_9HELI</name>
<evidence type="ECO:0000313" key="5">
    <source>
        <dbReference type="Proteomes" id="UP000029870"/>
    </source>
</evidence>
<organism evidence="4 5">
    <name type="scientific">Helicobacter bilis</name>
    <dbReference type="NCBI Taxonomy" id="37372"/>
    <lineage>
        <taxon>Bacteria</taxon>
        <taxon>Pseudomonadati</taxon>
        <taxon>Campylobacterota</taxon>
        <taxon>Epsilonproteobacteria</taxon>
        <taxon>Campylobacterales</taxon>
        <taxon>Helicobacteraceae</taxon>
        <taxon>Helicobacter</taxon>
    </lineage>
</organism>
<evidence type="ECO:0000256" key="1">
    <source>
        <dbReference type="ARBA" id="ARBA00022679"/>
    </source>
</evidence>
<dbReference type="Pfam" id="PF00483">
    <property type="entry name" value="NTP_transferase"/>
    <property type="match status" value="1"/>
</dbReference>
<reference evidence="4 5" key="1">
    <citation type="journal article" date="2014" name="Genome Announc.">
        <title>Draft genome sequences of eight enterohepatic helicobacter species isolated from both laboratory and wild rodents.</title>
        <authorList>
            <person name="Sheh A."/>
            <person name="Shen Z."/>
            <person name="Fox J.G."/>
        </authorList>
    </citation>
    <scope>NUCLEOTIDE SEQUENCE [LARGE SCALE GENOMIC DNA]</scope>
    <source>
        <strain evidence="4 5">Missouri</strain>
    </source>
</reference>
<dbReference type="SUPFAM" id="SSF53448">
    <property type="entry name" value="Nucleotide-diphospho-sugar transferases"/>
    <property type="match status" value="1"/>
</dbReference>
<dbReference type="PANTHER" id="PTHR43584:SF5">
    <property type="entry name" value="PROTEIN LICC"/>
    <property type="match status" value="1"/>
</dbReference>
<feature type="domain" description="Nucleotidyl transferase" evidence="3">
    <location>
        <begin position="3"/>
        <end position="116"/>
    </location>
</feature>
<dbReference type="SUPFAM" id="SSF56112">
    <property type="entry name" value="Protein kinase-like (PK-like)"/>
    <property type="match status" value="1"/>
</dbReference>
<gene>
    <name evidence="4" type="ORF">LS77_004710</name>
</gene>
<dbReference type="RefSeq" id="WP_138160799.1">
    <property type="nucleotide sequence ID" value="NZ_JAERIZ010000005.1"/>
</dbReference>
<evidence type="ECO:0000313" key="4">
    <source>
        <dbReference type="EMBL" id="TLE04950.1"/>
    </source>
</evidence>
<keyword evidence="1" id="KW-0808">Transferase</keyword>
<dbReference type="AlphaFoldDB" id="A0A6D2C7H8"/>
<keyword evidence="2" id="KW-0548">Nucleotidyltransferase</keyword>
<dbReference type="PANTHER" id="PTHR43584">
    <property type="entry name" value="NUCLEOTIDYL TRANSFERASE"/>
    <property type="match status" value="1"/>
</dbReference>
<dbReference type="InterPro" id="IPR029044">
    <property type="entry name" value="Nucleotide-diphossugar_trans"/>
</dbReference>
<comment type="caution">
    <text evidence="4">The sequence shown here is derived from an EMBL/GenBank/DDBJ whole genome shotgun (WGS) entry which is preliminary data.</text>
</comment>
<dbReference type="GO" id="GO:0016779">
    <property type="term" value="F:nucleotidyltransferase activity"/>
    <property type="evidence" value="ECO:0007669"/>
    <property type="project" value="UniProtKB-KW"/>
</dbReference>
<sequence length="510" mass="58378">MQAIILAAGFGSRLTPMTLNKPKPLLEIRGKSILENMISILRKGGVQDIIVVTGYKNHLFDSLSKKLHFEKVVFDDYATCNSSQSLLYVKHRIQKGTIILNGDLYITEDFCRFFKSGVSQFLSQKIPDNTTAWGYIVDENYRILDIDTNATSGYGDGIAYFDNTQDIEVFKEKLEQCDSDEYWEYAVLRSLDSINYYAFPCDTLYTEIDSFADALYHRLLTPEEIAIQCADDKKAVRLAGITNINYLITFQGKQKVIRIPGSGTENVIDRQGERSILELIENLDITPKSEFYGSGIKMSDFLCDYKSLEKAQITEKVLEKLLDSLLKLHSIPHKDNTEYKSIKLYNEILKYEKLAKIALTTPKEHKYVIEVARKLDNGGGGVLCHRDLQLPNILFNGSEIKLIDFEYAGFSCIEWEFGNLVAELELTQAQIEHIIHYYNKNNCNKNNSNKNSLQTLTFQSVIEGSLMANYIWALWGWIYNRIDLGRDYLFRFQNNLTLLQNLAKNKSLGV</sequence>
<dbReference type="Gene3D" id="3.90.550.10">
    <property type="entry name" value="Spore Coat Polysaccharide Biosynthesis Protein SpsA, Chain A"/>
    <property type="match status" value="1"/>
</dbReference>
<dbReference type="InterPro" id="IPR005835">
    <property type="entry name" value="NTP_transferase_dom"/>
</dbReference>
<dbReference type="InterPro" id="IPR050065">
    <property type="entry name" value="GlmU-like"/>
</dbReference>
<evidence type="ECO:0000256" key="2">
    <source>
        <dbReference type="ARBA" id="ARBA00022695"/>
    </source>
</evidence>
<accession>A0A6D2C7H8</accession>
<dbReference type="Pfam" id="PF01633">
    <property type="entry name" value="Choline_kinase"/>
    <property type="match status" value="1"/>
</dbReference>
<dbReference type="Gene3D" id="3.90.1200.10">
    <property type="match status" value="1"/>
</dbReference>
<proteinExistence type="predicted"/>
<evidence type="ECO:0000259" key="3">
    <source>
        <dbReference type="Pfam" id="PF00483"/>
    </source>
</evidence>
<dbReference type="EMBL" id="JRPH02000011">
    <property type="protein sequence ID" value="TLE04950.1"/>
    <property type="molecule type" value="Genomic_DNA"/>
</dbReference>
<dbReference type="InterPro" id="IPR011009">
    <property type="entry name" value="Kinase-like_dom_sf"/>
</dbReference>
<protein>
    <recommendedName>
        <fullName evidence="3">Nucleotidyl transferase domain-containing protein</fullName>
    </recommendedName>
</protein>